<dbReference type="Proteomes" id="UP000821865">
    <property type="component" value="Chromosome 7"/>
</dbReference>
<gene>
    <name evidence="1" type="ORF">HPB49_015850</name>
</gene>
<evidence type="ECO:0000313" key="1">
    <source>
        <dbReference type="EMBL" id="KAH7941648.1"/>
    </source>
</evidence>
<comment type="caution">
    <text evidence="1">The sequence shown here is derived from an EMBL/GenBank/DDBJ whole genome shotgun (WGS) entry which is preliminary data.</text>
</comment>
<sequence length="121" mass="13049">MAQPTGSHQNEPQDATTPRRPSSSESERTIVDGLLTSLESDAVASAAKKQLADELGARGLPCSGRKADLIERLFRNNASRRAIGPMDALTPNQDAVDDDRQASLEALSTDNVRLRAFFEPS</sequence>
<accession>A0ACB8CFW4</accession>
<proteinExistence type="predicted"/>
<organism evidence="1 2">
    <name type="scientific">Dermacentor silvarum</name>
    <name type="common">Tick</name>
    <dbReference type="NCBI Taxonomy" id="543639"/>
    <lineage>
        <taxon>Eukaryota</taxon>
        <taxon>Metazoa</taxon>
        <taxon>Ecdysozoa</taxon>
        <taxon>Arthropoda</taxon>
        <taxon>Chelicerata</taxon>
        <taxon>Arachnida</taxon>
        <taxon>Acari</taxon>
        <taxon>Parasitiformes</taxon>
        <taxon>Ixodida</taxon>
        <taxon>Ixodoidea</taxon>
        <taxon>Ixodidae</taxon>
        <taxon>Rhipicephalinae</taxon>
        <taxon>Dermacentor</taxon>
    </lineage>
</organism>
<name>A0ACB8CFW4_DERSI</name>
<protein>
    <submittedName>
        <fullName evidence="1">Uncharacterized protein</fullName>
    </submittedName>
</protein>
<keyword evidence="2" id="KW-1185">Reference proteome</keyword>
<dbReference type="EMBL" id="CM023476">
    <property type="protein sequence ID" value="KAH7941648.1"/>
    <property type="molecule type" value="Genomic_DNA"/>
</dbReference>
<reference evidence="1" key="1">
    <citation type="submission" date="2020-05" db="EMBL/GenBank/DDBJ databases">
        <title>Large-scale comparative analyses of tick genomes elucidate their genetic diversity and vector capacities.</title>
        <authorList>
            <person name="Jia N."/>
            <person name="Wang J."/>
            <person name="Shi W."/>
            <person name="Du L."/>
            <person name="Sun Y."/>
            <person name="Zhan W."/>
            <person name="Jiang J."/>
            <person name="Wang Q."/>
            <person name="Zhang B."/>
            <person name="Ji P."/>
            <person name="Sakyi L.B."/>
            <person name="Cui X."/>
            <person name="Yuan T."/>
            <person name="Jiang B."/>
            <person name="Yang W."/>
            <person name="Lam T.T.-Y."/>
            <person name="Chang Q."/>
            <person name="Ding S."/>
            <person name="Wang X."/>
            <person name="Zhu J."/>
            <person name="Ruan X."/>
            <person name="Zhao L."/>
            <person name="Wei J."/>
            <person name="Que T."/>
            <person name="Du C."/>
            <person name="Cheng J."/>
            <person name="Dai P."/>
            <person name="Han X."/>
            <person name="Huang E."/>
            <person name="Gao Y."/>
            <person name="Liu J."/>
            <person name="Shao H."/>
            <person name="Ye R."/>
            <person name="Li L."/>
            <person name="Wei W."/>
            <person name="Wang X."/>
            <person name="Wang C."/>
            <person name="Yang T."/>
            <person name="Huo Q."/>
            <person name="Li W."/>
            <person name="Guo W."/>
            <person name="Chen H."/>
            <person name="Zhou L."/>
            <person name="Ni X."/>
            <person name="Tian J."/>
            <person name="Zhou Y."/>
            <person name="Sheng Y."/>
            <person name="Liu T."/>
            <person name="Pan Y."/>
            <person name="Xia L."/>
            <person name="Li J."/>
            <person name="Zhao F."/>
            <person name="Cao W."/>
        </authorList>
    </citation>
    <scope>NUCLEOTIDE SEQUENCE</scope>
    <source>
        <strain evidence="1">Dsil-2018</strain>
    </source>
</reference>
<evidence type="ECO:0000313" key="2">
    <source>
        <dbReference type="Proteomes" id="UP000821865"/>
    </source>
</evidence>